<reference evidence="1" key="1">
    <citation type="submission" date="2021-02" db="EMBL/GenBank/DDBJ databases">
        <authorList>
            <person name="Nowell W R."/>
        </authorList>
    </citation>
    <scope>NUCLEOTIDE SEQUENCE</scope>
</reference>
<proteinExistence type="predicted"/>
<comment type="caution">
    <text evidence="1">The sequence shown here is derived from an EMBL/GenBank/DDBJ whole genome shotgun (WGS) entry which is preliminary data.</text>
</comment>
<feature type="non-terminal residue" evidence="1">
    <location>
        <position position="1"/>
    </location>
</feature>
<dbReference type="AlphaFoldDB" id="A0A815WW60"/>
<evidence type="ECO:0000313" key="2">
    <source>
        <dbReference type="Proteomes" id="UP000663864"/>
    </source>
</evidence>
<dbReference type="Proteomes" id="UP000663864">
    <property type="component" value="Unassembled WGS sequence"/>
</dbReference>
<name>A0A815WW60_9BILA</name>
<dbReference type="EMBL" id="CAJNOT010015594">
    <property type="protein sequence ID" value="CAF1546929.1"/>
    <property type="molecule type" value="Genomic_DNA"/>
</dbReference>
<sequence>TTVQPQQKINLLQQTSQSALISSTASLLGQQQQQQQQIQIQQRTILKLVIYIYIKKLIYQQMNNAKVLH</sequence>
<organism evidence="1 2">
    <name type="scientific">Rotaria sordida</name>
    <dbReference type="NCBI Taxonomy" id="392033"/>
    <lineage>
        <taxon>Eukaryota</taxon>
        <taxon>Metazoa</taxon>
        <taxon>Spiralia</taxon>
        <taxon>Gnathifera</taxon>
        <taxon>Rotifera</taxon>
        <taxon>Eurotatoria</taxon>
        <taxon>Bdelloidea</taxon>
        <taxon>Philodinida</taxon>
        <taxon>Philodinidae</taxon>
        <taxon>Rotaria</taxon>
    </lineage>
</organism>
<evidence type="ECO:0000313" key="1">
    <source>
        <dbReference type="EMBL" id="CAF1546929.1"/>
    </source>
</evidence>
<protein>
    <submittedName>
        <fullName evidence="1">Uncharacterized protein</fullName>
    </submittedName>
</protein>
<gene>
    <name evidence="1" type="ORF">ZHD862_LOCUS39243</name>
</gene>
<accession>A0A815WW60</accession>